<keyword evidence="2" id="KW-1185">Reference proteome</keyword>
<evidence type="ECO:0000313" key="2">
    <source>
        <dbReference type="Proteomes" id="UP000276133"/>
    </source>
</evidence>
<organism evidence="1 2">
    <name type="scientific">Brachionus plicatilis</name>
    <name type="common">Marine rotifer</name>
    <name type="synonym">Brachionus muelleri</name>
    <dbReference type="NCBI Taxonomy" id="10195"/>
    <lineage>
        <taxon>Eukaryota</taxon>
        <taxon>Metazoa</taxon>
        <taxon>Spiralia</taxon>
        <taxon>Gnathifera</taxon>
        <taxon>Rotifera</taxon>
        <taxon>Eurotatoria</taxon>
        <taxon>Monogononta</taxon>
        <taxon>Pseudotrocha</taxon>
        <taxon>Ploima</taxon>
        <taxon>Brachionidae</taxon>
        <taxon>Brachionus</taxon>
    </lineage>
</organism>
<evidence type="ECO:0000313" key="1">
    <source>
        <dbReference type="EMBL" id="RNA08127.1"/>
    </source>
</evidence>
<proteinExistence type="predicted"/>
<protein>
    <submittedName>
        <fullName evidence="1">Uncharacterized protein</fullName>
    </submittedName>
</protein>
<dbReference type="EMBL" id="REGN01006848">
    <property type="protein sequence ID" value="RNA08127.1"/>
    <property type="molecule type" value="Genomic_DNA"/>
</dbReference>
<dbReference type="OrthoDB" id="10029846at2759"/>
<reference evidence="1 2" key="1">
    <citation type="journal article" date="2018" name="Sci. Rep.">
        <title>Genomic signatures of local adaptation to the degree of environmental predictability in rotifers.</title>
        <authorList>
            <person name="Franch-Gras L."/>
            <person name="Hahn C."/>
            <person name="Garcia-Roger E.M."/>
            <person name="Carmona M.J."/>
            <person name="Serra M."/>
            <person name="Gomez A."/>
        </authorList>
    </citation>
    <scope>NUCLEOTIDE SEQUENCE [LARGE SCALE GENOMIC DNA]</scope>
    <source>
        <strain evidence="1">HYR1</strain>
    </source>
</reference>
<dbReference type="Proteomes" id="UP000276133">
    <property type="component" value="Unassembled WGS sequence"/>
</dbReference>
<comment type="caution">
    <text evidence="1">The sequence shown here is derived from an EMBL/GenBank/DDBJ whole genome shotgun (WGS) entry which is preliminary data.</text>
</comment>
<accession>A0A3M7Q9J7</accession>
<sequence length="71" mass="8676">MFPIECWNVFERVKKRLPRTNYNVENCQGRKQADVRKKLNRIMPKSPFLYFFRNLEPDLHVLQSQDFFKGI</sequence>
<gene>
    <name evidence="1" type="ORF">BpHYR1_002293</name>
</gene>
<dbReference type="AlphaFoldDB" id="A0A3M7Q9J7"/>
<name>A0A3M7Q9J7_BRAPC</name>